<dbReference type="CDD" id="cd01004">
    <property type="entry name" value="PBP2_MidA_like"/>
    <property type="match status" value="1"/>
</dbReference>
<evidence type="ECO:0000313" key="5">
    <source>
        <dbReference type="Proteomes" id="UP000027345"/>
    </source>
</evidence>
<dbReference type="PROSITE" id="PS51257">
    <property type="entry name" value="PROKAR_LIPOPROTEIN"/>
    <property type="match status" value="1"/>
</dbReference>
<keyword evidence="5" id="KW-1185">Reference proteome</keyword>
<dbReference type="Proteomes" id="UP000027345">
    <property type="component" value="Unassembled WGS sequence"/>
</dbReference>
<sequence length="311" mass="33339">MRLRTLLLASVFALAACGSPEAATAPADRPGGVNITANQNRVRAQKVDAIAALVPADIRARGSLVAGTTGNGTPPLSFRADDDKTVIGVEPDLAQLVADVLGLKLDLRASSWENLFLSVENRQFDAGFSNITVTEERKDKYDFATYRRDTIAFEVKNEKNIVVKEPKDIAGLTVGIGAGTNQEQILLRWDQQNKAAGLAPVKFQYYQVTSDYYLALQSGRIDVYVGPNPTAAYHVAVDGRTKIVGTVSGGGTIPADIAAMTKKDSGLVKALQQALETVIGNGQYAEVLKRWNLTSEALPASEVNPQGLPRK</sequence>
<dbReference type="AlphaFoldDB" id="A0A066UD55"/>
<gene>
    <name evidence="4" type="ORF">DV20_11865</name>
</gene>
<dbReference type="PANTHER" id="PTHR35936">
    <property type="entry name" value="MEMBRANE-BOUND LYTIC MUREIN TRANSGLYCOSYLASE F"/>
    <property type="match status" value="1"/>
</dbReference>
<keyword evidence="1 2" id="KW-0732">Signal</keyword>
<dbReference type="Pfam" id="PF00497">
    <property type="entry name" value="SBP_bac_3"/>
    <property type="match status" value="1"/>
</dbReference>
<dbReference type="Gene3D" id="3.40.190.10">
    <property type="entry name" value="Periplasmic binding protein-like II"/>
    <property type="match status" value="2"/>
</dbReference>
<organism evidence="4 5">
    <name type="scientific">Amycolatopsis rifamycinica</name>
    <dbReference type="NCBI Taxonomy" id="287986"/>
    <lineage>
        <taxon>Bacteria</taxon>
        <taxon>Bacillati</taxon>
        <taxon>Actinomycetota</taxon>
        <taxon>Actinomycetes</taxon>
        <taxon>Pseudonocardiales</taxon>
        <taxon>Pseudonocardiaceae</taxon>
        <taxon>Amycolatopsis</taxon>
    </lineage>
</organism>
<dbReference type="EMBL" id="JMQI01000024">
    <property type="protein sequence ID" value="KDN22074.1"/>
    <property type="molecule type" value="Genomic_DNA"/>
</dbReference>
<evidence type="ECO:0000256" key="2">
    <source>
        <dbReference type="SAM" id="SignalP"/>
    </source>
</evidence>
<dbReference type="SMART" id="SM00062">
    <property type="entry name" value="PBPb"/>
    <property type="match status" value="1"/>
</dbReference>
<comment type="caution">
    <text evidence="4">The sequence shown here is derived from an EMBL/GenBank/DDBJ whole genome shotgun (WGS) entry which is preliminary data.</text>
</comment>
<name>A0A066UD55_9PSEU</name>
<dbReference type="RefSeq" id="WP_043779285.1">
    <property type="nucleotide sequence ID" value="NZ_JMQI01000024.1"/>
</dbReference>
<evidence type="ECO:0000256" key="1">
    <source>
        <dbReference type="ARBA" id="ARBA00022729"/>
    </source>
</evidence>
<dbReference type="InterPro" id="IPR001638">
    <property type="entry name" value="Solute-binding_3/MltF_N"/>
</dbReference>
<dbReference type="OrthoDB" id="4633994at2"/>
<accession>A0A066UD55</accession>
<feature type="chain" id="PRO_5038837258" evidence="2">
    <location>
        <begin position="23"/>
        <end position="311"/>
    </location>
</feature>
<feature type="domain" description="Solute-binding protein family 3/N-terminal" evidence="3">
    <location>
        <begin position="63"/>
        <end position="295"/>
    </location>
</feature>
<dbReference type="SUPFAM" id="SSF53850">
    <property type="entry name" value="Periplasmic binding protein-like II"/>
    <property type="match status" value="1"/>
</dbReference>
<evidence type="ECO:0000259" key="3">
    <source>
        <dbReference type="SMART" id="SM00062"/>
    </source>
</evidence>
<evidence type="ECO:0000313" key="4">
    <source>
        <dbReference type="EMBL" id="KDN22074.1"/>
    </source>
</evidence>
<dbReference type="eggNOG" id="COG0834">
    <property type="taxonomic scope" value="Bacteria"/>
</dbReference>
<feature type="signal peptide" evidence="2">
    <location>
        <begin position="1"/>
        <end position="22"/>
    </location>
</feature>
<dbReference type="STRING" id="287986.DV20_11865"/>
<reference evidence="4 5" key="1">
    <citation type="submission" date="2014-05" db="EMBL/GenBank/DDBJ databases">
        <title>Draft genome sequence of Amycolatopsis rifamycinica DSM 46095.</title>
        <authorList>
            <person name="Lal R."/>
            <person name="Saxena A."/>
            <person name="Kumari R."/>
            <person name="Mukherjee U."/>
            <person name="Singh P."/>
            <person name="Sangwan N."/>
            <person name="Mahato N.K."/>
        </authorList>
    </citation>
    <scope>NUCLEOTIDE SEQUENCE [LARGE SCALE GENOMIC DNA]</scope>
    <source>
        <strain evidence="4 5">DSM 46095</strain>
    </source>
</reference>
<protein>
    <submittedName>
        <fullName evidence="4">ABC transporter substrate-binding protein</fullName>
    </submittedName>
</protein>
<proteinExistence type="predicted"/>
<dbReference type="PANTHER" id="PTHR35936:SF17">
    <property type="entry name" value="ARGININE-BINDING EXTRACELLULAR PROTEIN ARTP"/>
    <property type="match status" value="1"/>
</dbReference>